<name>A0A010QZV3_9PEZI</name>
<sequence length="207" mass="22389">MAVAPSQTDTFSVFLQGYLSRPDHFFEVVLHGSNPQPPNVIRKRFVFKQASFSGFMTDLDPSMNPMHGQIGLYVSGLTNLEVQKLDDFTRNVVMSTCMKTQGKVSLMCNHGTVCTREVTLWLGLPRNQVTQISNDIQNQQFAGNGSGAEAGNASNIANQAVQPWDGFQNQIENGNGSSSVFGNGPNNTVGNNSQNMSQDLNGAARAA</sequence>
<dbReference type="KEGG" id="cfj:CFIO01_00574"/>
<reference evidence="2 3" key="1">
    <citation type="submission" date="2014-02" db="EMBL/GenBank/DDBJ databases">
        <title>The genome sequence of Colletotrichum fioriniae PJ7.</title>
        <authorList>
            <person name="Baroncelli R."/>
            <person name="Thon M.R."/>
        </authorList>
    </citation>
    <scope>NUCLEOTIDE SEQUENCE [LARGE SCALE GENOMIC DNA]</scope>
    <source>
        <strain evidence="2 3">PJ7</strain>
    </source>
</reference>
<accession>A0A010QZV3</accession>
<gene>
    <name evidence="2" type="ORF">CFIO01_00574</name>
</gene>
<proteinExistence type="predicted"/>
<feature type="compositionally biased region" description="Polar residues" evidence="1">
    <location>
        <begin position="188"/>
        <end position="200"/>
    </location>
</feature>
<feature type="compositionally biased region" description="Low complexity" evidence="1">
    <location>
        <begin position="173"/>
        <end position="187"/>
    </location>
</feature>
<protein>
    <submittedName>
        <fullName evidence="2">Uncharacterized protein</fullName>
    </submittedName>
</protein>
<keyword evidence="3" id="KW-1185">Reference proteome</keyword>
<dbReference type="HOGENOM" id="CLU_1326272_0_0_1"/>
<dbReference type="eggNOG" id="ENOG502T4MA">
    <property type="taxonomic scope" value="Eukaryota"/>
</dbReference>
<evidence type="ECO:0000256" key="1">
    <source>
        <dbReference type="SAM" id="MobiDB-lite"/>
    </source>
</evidence>
<comment type="caution">
    <text evidence="2">The sequence shown here is derived from an EMBL/GenBank/DDBJ whole genome shotgun (WGS) entry which is preliminary data.</text>
</comment>
<dbReference type="OrthoDB" id="1044435at2759"/>
<feature type="region of interest" description="Disordered" evidence="1">
    <location>
        <begin position="167"/>
        <end position="207"/>
    </location>
</feature>
<dbReference type="Proteomes" id="UP000020467">
    <property type="component" value="Unassembled WGS sequence"/>
</dbReference>
<dbReference type="EMBL" id="JARH01000341">
    <property type="protein sequence ID" value="EXF82060.1"/>
    <property type="molecule type" value="Genomic_DNA"/>
</dbReference>
<evidence type="ECO:0000313" key="3">
    <source>
        <dbReference type="Proteomes" id="UP000020467"/>
    </source>
</evidence>
<evidence type="ECO:0000313" key="2">
    <source>
        <dbReference type="EMBL" id="EXF82060.1"/>
    </source>
</evidence>
<organism evidence="2 3">
    <name type="scientific">Colletotrichum fioriniae PJ7</name>
    <dbReference type="NCBI Taxonomy" id="1445577"/>
    <lineage>
        <taxon>Eukaryota</taxon>
        <taxon>Fungi</taxon>
        <taxon>Dikarya</taxon>
        <taxon>Ascomycota</taxon>
        <taxon>Pezizomycotina</taxon>
        <taxon>Sordariomycetes</taxon>
        <taxon>Hypocreomycetidae</taxon>
        <taxon>Glomerellales</taxon>
        <taxon>Glomerellaceae</taxon>
        <taxon>Colletotrichum</taxon>
        <taxon>Colletotrichum acutatum species complex</taxon>
    </lineage>
</organism>
<dbReference type="AlphaFoldDB" id="A0A010QZV3"/>